<evidence type="ECO:0000313" key="1">
    <source>
        <dbReference type="EMBL" id="ABC82112.1"/>
    </source>
</evidence>
<dbReference type="EC" id="5.1.99.4" evidence="1"/>
<dbReference type="AlphaFoldDB" id="Q2IKD6"/>
<dbReference type="PANTHER" id="PTHR48228">
    <property type="entry name" value="SUCCINYL-COA--D-CITRAMALATE COA-TRANSFERASE"/>
    <property type="match status" value="1"/>
</dbReference>
<dbReference type="KEGG" id="ade:Adeh_2342"/>
<dbReference type="SUPFAM" id="SSF89796">
    <property type="entry name" value="CoA-transferase family III (CaiB/BaiF)"/>
    <property type="match status" value="1"/>
</dbReference>
<dbReference type="OrthoDB" id="9781472at2"/>
<organism evidence="1 2">
    <name type="scientific">Anaeromyxobacter dehalogenans (strain 2CP-C)</name>
    <dbReference type="NCBI Taxonomy" id="290397"/>
    <lineage>
        <taxon>Bacteria</taxon>
        <taxon>Pseudomonadati</taxon>
        <taxon>Myxococcota</taxon>
        <taxon>Myxococcia</taxon>
        <taxon>Myxococcales</taxon>
        <taxon>Cystobacterineae</taxon>
        <taxon>Anaeromyxobacteraceae</taxon>
        <taxon>Anaeromyxobacter</taxon>
    </lineage>
</organism>
<dbReference type="eggNOG" id="COG1804">
    <property type="taxonomic scope" value="Bacteria"/>
</dbReference>
<name>Q2IKD6_ANADE</name>
<dbReference type="RefSeq" id="WP_011421394.1">
    <property type="nucleotide sequence ID" value="NC_007760.1"/>
</dbReference>
<proteinExistence type="predicted"/>
<dbReference type="Gene3D" id="3.40.50.10540">
    <property type="entry name" value="Crotonobetainyl-coa:carnitine coa-transferase, domain 1"/>
    <property type="match status" value="2"/>
</dbReference>
<accession>Q2IKD6</accession>
<protein>
    <submittedName>
        <fullName evidence="1">Alpha-methylacyl-CoA racemase</fullName>
        <ecNumber evidence="1">5.1.99.4</ecNumber>
    </submittedName>
</protein>
<dbReference type="EMBL" id="CP000251">
    <property type="protein sequence ID" value="ABC82112.1"/>
    <property type="molecule type" value="Genomic_DNA"/>
</dbReference>
<dbReference type="GO" id="GO:0008111">
    <property type="term" value="F:alpha-methylacyl-CoA racemase activity"/>
    <property type="evidence" value="ECO:0007669"/>
    <property type="project" value="UniProtKB-EC"/>
</dbReference>
<dbReference type="HOGENOM" id="CLU_033975_0_0_7"/>
<keyword evidence="1" id="KW-0413">Isomerase</keyword>
<dbReference type="Pfam" id="PF02515">
    <property type="entry name" value="CoA_transf_3"/>
    <property type="match status" value="1"/>
</dbReference>
<dbReference type="STRING" id="290397.Adeh_2342"/>
<dbReference type="InterPro" id="IPR050509">
    <property type="entry name" value="CoA-transferase_III"/>
</dbReference>
<sequence>MALPLAGVRILDLTRLLPGPYATLVLADLGADVVKVEDPQGGDWLRWMPPLAGEQSGAFHALNRNKRSLALDLRRPEGVETFLRLAARADAVVESFRPGVLDRLGVGYEALRARAPGLVLCSISGYGQDGPYAGRAGHDLDYCAVSGVLAANGPPDAPRPLGVQVADVAGGAWPAVAGILAALLRRASTGEGAHVDVSMTEGALALLAMPLGMAWARGAPLARGRELLDGGAACYGVYRTRDGRFVALAALEPSFFAAFCEAVGRPELASRQWDEGGAGLRAELEALFAARTRDEWAAFAAAHDACVAPVLEGDEPRADPQLAARGAFVEVDTPWEGRALPAVASPVRLRGEAAPLRAAPRLGEHGEAVLAEAGFSPSEIAALRAAGALGA</sequence>
<dbReference type="Proteomes" id="UP000001935">
    <property type="component" value="Chromosome"/>
</dbReference>
<dbReference type="PANTHER" id="PTHR48228:SF5">
    <property type="entry name" value="ALPHA-METHYLACYL-COA RACEMASE"/>
    <property type="match status" value="1"/>
</dbReference>
<reference evidence="1" key="1">
    <citation type="submission" date="2006-01" db="EMBL/GenBank/DDBJ databases">
        <title>Complete sequence of Anaeromyxobacter dehalogenans 2CP-C.</title>
        <authorList>
            <consortium name="US DOE Joint Genome Institute"/>
            <person name="Copeland A."/>
            <person name="Lucas S."/>
            <person name="Lapidus A."/>
            <person name="Barry K."/>
            <person name="Detter J.C."/>
            <person name="Glavina T."/>
            <person name="Hammon N."/>
            <person name="Israni S."/>
            <person name="Pitluck S."/>
            <person name="Brettin T."/>
            <person name="Bruce D."/>
            <person name="Han C."/>
            <person name="Tapia R."/>
            <person name="Gilna P."/>
            <person name="Kiss H."/>
            <person name="Schmutz J."/>
            <person name="Larimer F."/>
            <person name="Land M."/>
            <person name="Kyrpides N."/>
            <person name="Anderson I."/>
            <person name="Sanford R.A."/>
            <person name="Ritalahti K.M."/>
            <person name="Thomas H.S."/>
            <person name="Kirby J.R."/>
            <person name="Zhulin I.B."/>
            <person name="Loeffler F.E."/>
            <person name="Richardson P."/>
        </authorList>
    </citation>
    <scope>NUCLEOTIDE SEQUENCE</scope>
    <source>
        <strain evidence="1">2CP-C</strain>
    </source>
</reference>
<evidence type="ECO:0000313" key="2">
    <source>
        <dbReference type="Proteomes" id="UP000001935"/>
    </source>
</evidence>
<dbReference type="InterPro" id="IPR003673">
    <property type="entry name" value="CoA-Trfase_fam_III"/>
</dbReference>
<gene>
    <name evidence="1" type="ordered locus">Adeh_2342</name>
</gene>
<dbReference type="InterPro" id="IPR023606">
    <property type="entry name" value="CoA-Trfase_III_dom_1_sf"/>
</dbReference>